<accession>A0A5P9NW11</accession>
<evidence type="ECO:0000313" key="5">
    <source>
        <dbReference type="EMBL" id="QIQ23000.1"/>
    </source>
</evidence>
<dbReference type="GO" id="GO:1990904">
    <property type="term" value="C:ribonucleoprotein complex"/>
    <property type="evidence" value="ECO:0007669"/>
    <property type="project" value="UniProtKB-KW"/>
</dbReference>
<proteinExistence type="predicted"/>
<evidence type="ECO:0000256" key="2">
    <source>
        <dbReference type="ARBA" id="ARBA00023274"/>
    </source>
</evidence>
<dbReference type="Gene3D" id="3.30.70.600">
    <property type="entry name" value="Ribosomal protein S10 domain"/>
    <property type="match status" value="1"/>
</dbReference>
<reference evidence="5" key="1">
    <citation type="submission" date="2019-03" db="EMBL/GenBank/DDBJ databases">
        <authorList>
            <person name="Cox C."/>
        </authorList>
    </citation>
    <scope>NUCLEOTIDE SEQUENCE</scope>
</reference>
<dbReference type="InterPro" id="IPR036838">
    <property type="entry name" value="Ribosomal_uS10_dom_sf"/>
</dbReference>
<dbReference type="EMBL" id="MN613583">
    <property type="protein sequence ID" value="QFU80150.1"/>
    <property type="molecule type" value="Genomic_DNA"/>
</dbReference>
<keyword evidence="4" id="KW-0496">Mitochondrion</keyword>
<keyword evidence="1 4" id="KW-0689">Ribosomal protein</keyword>
<dbReference type="GeneID" id="42369865"/>
<dbReference type="GO" id="GO:0005840">
    <property type="term" value="C:ribosome"/>
    <property type="evidence" value="ECO:0007669"/>
    <property type="project" value="UniProtKB-KW"/>
</dbReference>
<evidence type="ECO:0000259" key="3">
    <source>
        <dbReference type="Pfam" id="PF00338"/>
    </source>
</evidence>
<keyword evidence="2" id="KW-0687">Ribonucleoprotein</keyword>
<name>A0A5P9NW11_COLSC</name>
<evidence type="ECO:0000313" key="4">
    <source>
        <dbReference type="EMBL" id="QFU80150.1"/>
    </source>
</evidence>
<dbReference type="Pfam" id="PF00338">
    <property type="entry name" value="Ribosomal_S10"/>
    <property type="match status" value="1"/>
</dbReference>
<feature type="domain" description="Small ribosomal subunit protein uS10" evidence="3">
    <location>
        <begin position="30"/>
        <end position="63"/>
    </location>
</feature>
<dbReference type="SUPFAM" id="SSF54999">
    <property type="entry name" value="Ribosomal protein S10"/>
    <property type="match status" value="1"/>
</dbReference>
<organism evidence="4">
    <name type="scientific">Coleochaete scutata</name>
    <dbReference type="NCBI Taxonomy" id="3125"/>
    <lineage>
        <taxon>Eukaryota</taxon>
        <taxon>Viridiplantae</taxon>
        <taxon>Streptophyta</taxon>
        <taxon>Coleochaetophyceae</taxon>
        <taxon>Coleochaetales</taxon>
        <taxon>Coleochaetaceae</taxon>
        <taxon>Coleochaete</taxon>
    </lineage>
</organism>
<evidence type="ECO:0000256" key="1">
    <source>
        <dbReference type="ARBA" id="ARBA00022980"/>
    </source>
</evidence>
<gene>
    <name evidence="4" type="primary">rps10</name>
</gene>
<dbReference type="AlphaFoldDB" id="A0A5P9NW11"/>
<sequence length="113" mass="13197">MKVRFIIQIKSFEVPNSSKKLWLGFSPIYSIRLPIQSTLFTIIRSPHIDKKSREQFARVFHKLTTCYEVPLSEAQVFYNWLLFHSQMGIQKKIICHYETRLSLASAPAAPLKL</sequence>
<reference evidence="4" key="2">
    <citation type="submission" date="2019-10" db="EMBL/GenBank/DDBJ databases">
        <title>Complete mitogenome of the streptophyte green alga Coleochaete scutata (Coleochaetophyceae).</title>
        <authorList>
            <person name="Turmel M."/>
            <person name="Otis C."/>
            <person name="Lemieux C."/>
        </authorList>
    </citation>
    <scope>NUCLEOTIDE SEQUENCE</scope>
</reference>
<dbReference type="RefSeq" id="YP_009710045.1">
    <property type="nucleotide sequence ID" value="NC_045180.1"/>
</dbReference>
<dbReference type="InterPro" id="IPR027486">
    <property type="entry name" value="Ribosomal_uS10_dom"/>
</dbReference>
<protein>
    <submittedName>
        <fullName evidence="4">Ribosomal protein S10</fullName>
    </submittedName>
</protein>
<dbReference type="EMBL" id="MK720949">
    <property type="protein sequence ID" value="QIQ23000.1"/>
    <property type="molecule type" value="Genomic_DNA"/>
</dbReference>
<geneLocation type="mitochondrion" evidence="4"/>